<evidence type="ECO:0000259" key="2">
    <source>
        <dbReference type="Pfam" id="PF13649"/>
    </source>
</evidence>
<evidence type="ECO:0000256" key="1">
    <source>
        <dbReference type="ARBA" id="ARBA00022679"/>
    </source>
</evidence>
<proteinExistence type="predicted"/>
<dbReference type="PANTHER" id="PTHR43861:SF3">
    <property type="entry name" value="PUTATIVE (AFU_ORTHOLOGUE AFUA_2G14390)-RELATED"/>
    <property type="match status" value="1"/>
</dbReference>
<keyword evidence="4" id="KW-1185">Reference proteome</keyword>
<dbReference type="STRING" id="1842532.A7E78_06920"/>
<dbReference type="EMBL" id="CP015519">
    <property type="protein sequence ID" value="APG27590.1"/>
    <property type="molecule type" value="Genomic_DNA"/>
</dbReference>
<sequence length="186" mass="20387">MEKKHNNGHQHQGKSSERLVEKEKIVASLSIRTGQKVLDAGCGNGYMAVEFAKQVGISGKVYALDPDASAIAWLTEETRGTVIEPFVGDVTQQTKLPPSSIDLIYLSTVLHGFTPAQMQGFVLEAKRLLKPGGTLALVEIKKEETPFGPPQSMRLSAEELESTLGLSSINRVDVGRYFYLQIFQLP</sequence>
<accession>A0A1L3GNW4</accession>
<evidence type="ECO:0000313" key="3">
    <source>
        <dbReference type="EMBL" id="APG27590.1"/>
    </source>
</evidence>
<dbReference type="GO" id="GO:0032259">
    <property type="term" value="P:methylation"/>
    <property type="evidence" value="ECO:0007669"/>
    <property type="project" value="UniProtKB-KW"/>
</dbReference>
<dbReference type="CDD" id="cd02440">
    <property type="entry name" value="AdoMet_MTases"/>
    <property type="match status" value="1"/>
</dbReference>
<reference evidence="3 4" key="1">
    <citation type="journal article" date="2017" name="Genome Announc.">
        <title>Complete Genome Sequences of Two Acetylene-Fermenting Pelobacter acetylenicus Strains.</title>
        <authorList>
            <person name="Sutton J.M."/>
            <person name="Baesman S.M."/>
            <person name="Fierst J.L."/>
            <person name="Poret-Peterson A.T."/>
            <person name="Oremland R.S."/>
            <person name="Dunlap D.S."/>
            <person name="Akob D.M."/>
        </authorList>
    </citation>
    <scope>NUCLEOTIDE SEQUENCE [LARGE SCALE GENOMIC DNA]</scope>
    <source>
        <strain evidence="3 4">SFB93</strain>
    </source>
</reference>
<dbReference type="Pfam" id="PF13649">
    <property type="entry name" value="Methyltransf_25"/>
    <property type="match status" value="1"/>
</dbReference>
<dbReference type="OrthoDB" id="163232at2"/>
<protein>
    <submittedName>
        <fullName evidence="3">Methyltransferase type 11</fullName>
    </submittedName>
</protein>
<dbReference type="GO" id="GO:0008168">
    <property type="term" value="F:methyltransferase activity"/>
    <property type="evidence" value="ECO:0007669"/>
    <property type="project" value="UniProtKB-KW"/>
</dbReference>
<keyword evidence="1 3" id="KW-0808">Transferase</keyword>
<dbReference type="AlphaFoldDB" id="A0A1L3GNW4"/>
<dbReference type="SUPFAM" id="SSF53335">
    <property type="entry name" value="S-adenosyl-L-methionine-dependent methyltransferases"/>
    <property type="match status" value="1"/>
</dbReference>
<gene>
    <name evidence="3" type="ORF">A7E78_06920</name>
</gene>
<dbReference type="InterPro" id="IPR041698">
    <property type="entry name" value="Methyltransf_25"/>
</dbReference>
<evidence type="ECO:0000313" key="4">
    <source>
        <dbReference type="Proteomes" id="UP000182517"/>
    </source>
</evidence>
<dbReference type="Gene3D" id="3.40.50.150">
    <property type="entry name" value="Vaccinia Virus protein VP39"/>
    <property type="match status" value="1"/>
</dbReference>
<dbReference type="RefSeq" id="WP_072283555.1">
    <property type="nucleotide sequence ID" value="NZ_CP015519.1"/>
</dbReference>
<name>A0A1L3GNW4_9BACT</name>
<dbReference type="PANTHER" id="PTHR43861">
    <property type="entry name" value="TRANS-ACONITATE 2-METHYLTRANSFERASE-RELATED"/>
    <property type="match status" value="1"/>
</dbReference>
<dbReference type="KEGG" id="pef:A7E78_06920"/>
<keyword evidence="3" id="KW-0489">Methyltransferase</keyword>
<dbReference type="Proteomes" id="UP000182517">
    <property type="component" value="Chromosome"/>
</dbReference>
<dbReference type="InterPro" id="IPR029063">
    <property type="entry name" value="SAM-dependent_MTases_sf"/>
</dbReference>
<feature type="domain" description="Methyltransferase" evidence="2">
    <location>
        <begin position="37"/>
        <end position="133"/>
    </location>
</feature>
<organism evidence="3 4">
    <name type="scientific">Syntrophotalea acetylenivorans</name>
    <dbReference type="NCBI Taxonomy" id="1842532"/>
    <lineage>
        <taxon>Bacteria</taxon>
        <taxon>Pseudomonadati</taxon>
        <taxon>Thermodesulfobacteriota</taxon>
        <taxon>Desulfuromonadia</taxon>
        <taxon>Desulfuromonadales</taxon>
        <taxon>Syntrophotaleaceae</taxon>
        <taxon>Syntrophotalea</taxon>
    </lineage>
</organism>